<gene>
    <name evidence="1" type="ORF">AMTR_s00048p00097370</name>
</gene>
<reference evidence="2" key="1">
    <citation type="journal article" date="2013" name="Science">
        <title>The Amborella genome and the evolution of flowering plants.</title>
        <authorList>
            <consortium name="Amborella Genome Project"/>
        </authorList>
    </citation>
    <scope>NUCLEOTIDE SEQUENCE [LARGE SCALE GENOMIC DNA]</scope>
</reference>
<accession>U5CZF2</accession>
<keyword evidence="2" id="KW-1185">Reference proteome</keyword>
<dbReference type="HOGENOM" id="CLU_814681_0_0_1"/>
<dbReference type="Gramene" id="ERN15529">
    <property type="protein sequence ID" value="ERN15529"/>
    <property type="gene ID" value="AMTR_s00048p00097370"/>
</dbReference>
<dbReference type="AlphaFoldDB" id="U5CZF2"/>
<name>U5CZF2_AMBTC</name>
<sequence>MVLGQPLPLSVQLQVGKDTFVIKVVVDDGLVRFYPEKEALPSDIVVEGLQIGLVAKVVKSGLSCNGGDAQYKETTQNLHVIGNLDGHFTANYSRELPCIETMGINTSGVVPASCPPIAVAGTISRMLDETLLGEEPADVKGKAVPMQNSNLDTAKAGFTNLVVSQMGWVGILWKATPLCTWHFPPVQGQPPKSRARFDSLVIIPFTVMVVDSEEEDLVLAFGDQKLPAQIERELEDDGSFDSNIALAIYDVVDSLRVIPHLEASPLRLLGGRSVTDDSLSEIEVFESNPADIDPEEPKVAAMVSDMGMNFNIPIRMLFDEVKHIKKARWTVESRQILLRAMWGGVRKPNRQQGL</sequence>
<dbReference type="Proteomes" id="UP000017836">
    <property type="component" value="Unassembled WGS sequence"/>
</dbReference>
<proteinExistence type="predicted"/>
<dbReference type="EMBL" id="KI392502">
    <property type="protein sequence ID" value="ERN15529.1"/>
    <property type="molecule type" value="Genomic_DNA"/>
</dbReference>
<organism evidence="1 2">
    <name type="scientific">Amborella trichopoda</name>
    <dbReference type="NCBI Taxonomy" id="13333"/>
    <lineage>
        <taxon>Eukaryota</taxon>
        <taxon>Viridiplantae</taxon>
        <taxon>Streptophyta</taxon>
        <taxon>Embryophyta</taxon>
        <taxon>Tracheophyta</taxon>
        <taxon>Spermatophyta</taxon>
        <taxon>Magnoliopsida</taxon>
        <taxon>Amborellales</taxon>
        <taxon>Amborellaceae</taxon>
        <taxon>Amborella</taxon>
    </lineage>
</organism>
<protein>
    <submittedName>
        <fullName evidence="1">Uncharacterized protein</fullName>
    </submittedName>
</protein>
<evidence type="ECO:0000313" key="1">
    <source>
        <dbReference type="EMBL" id="ERN15529.1"/>
    </source>
</evidence>
<evidence type="ECO:0000313" key="2">
    <source>
        <dbReference type="Proteomes" id="UP000017836"/>
    </source>
</evidence>